<dbReference type="OrthoDB" id="9807329at2"/>
<evidence type="ECO:0000259" key="7">
    <source>
        <dbReference type="Pfam" id="PF17676"/>
    </source>
</evidence>
<keyword evidence="4" id="KW-0378">Hydrolase</keyword>
<dbReference type="Pfam" id="PF17676">
    <property type="entry name" value="Peptidase_S66C"/>
    <property type="match status" value="1"/>
</dbReference>
<keyword evidence="9" id="KW-1185">Reference proteome</keyword>
<dbReference type="GO" id="GO:0008236">
    <property type="term" value="F:serine-type peptidase activity"/>
    <property type="evidence" value="ECO:0007669"/>
    <property type="project" value="UniProtKB-KW"/>
</dbReference>
<dbReference type="Gene3D" id="3.50.30.60">
    <property type="entry name" value="LD-carboxypeptidase A C-terminal domain-like"/>
    <property type="match status" value="1"/>
</dbReference>
<evidence type="ECO:0000256" key="3">
    <source>
        <dbReference type="ARBA" id="ARBA00022670"/>
    </source>
</evidence>
<name>A0A437H2D0_9SPHN</name>
<dbReference type="GO" id="GO:0006508">
    <property type="term" value="P:proteolysis"/>
    <property type="evidence" value="ECO:0007669"/>
    <property type="project" value="UniProtKB-KW"/>
</dbReference>
<keyword evidence="5" id="KW-0720">Serine protease</keyword>
<comment type="caution">
    <text evidence="8">The sequence shown here is derived from an EMBL/GenBank/DDBJ whole genome shotgun (WGS) entry which is preliminary data.</text>
</comment>
<feature type="domain" description="LD-carboxypeptidase N-terminal" evidence="6">
    <location>
        <begin position="3"/>
        <end position="115"/>
    </location>
</feature>
<dbReference type="InterPro" id="IPR027461">
    <property type="entry name" value="Carboxypeptidase_A_C_sf"/>
</dbReference>
<dbReference type="PANTHER" id="PTHR30237">
    <property type="entry name" value="MURAMOYLTETRAPEPTIDE CARBOXYPEPTIDASE"/>
    <property type="match status" value="1"/>
</dbReference>
<dbReference type="Proteomes" id="UP000283003">
    <property type="component" value="Unassembled WGS sequence"/>
</dbReference>
<dbReference type="Pfam" id="PF02016">
    <property type="entry name" value="Peptidase_S66"/>
    <property type="match status" value="1"/>
</dbReference>
<feature type="domain" description="LD-carboxypeptidase C-terminal" evidence="7">
    <location>
        <begin position="163"/>
        <end position="269"/>
    </location>
</feature>
<comment type="similarity">
    <text evidence="1">Belongs to the peptidase S66 family.</text>
</comment>
<evidence type="ECO:0000256" key="1">
    <source>
        <dbReference type="ARBA" id="ARBA00010233"/>
    </source>
</evidence>
<evidence type="ECO:0000256" key="4">
    <source>
        <dbReference type="ARBA" id="ARBA00022801"/>
    </source>
</evidence>
<dbReference type="InterPro" id="IPR027478">
    <property type="entry name" value="LdcA_N"/>
</dbReference>
<evidence type="ECO:0000259" key="6">
    <source>
        <dbReference type="Pfam" id="PF02016"/>
    </source>
</evidence>
<dbReference type="CDD" id="cd07025">
    <property type="entry name" value="Peptidase_S66"/>
    <property type="match status" value="1"/>
</dbReference>
<dbReference type="InterPro" id="IPR040449">
    <property type="entry name" value="Peptidase_S66_N"/>
</dbReference>
<dbReference type="SUPFAM" id="SSF141986">
    <property type="entry name" value="LD-carboxypeptidase A C-terminal domain-like"/>
    <property type="match status" value="1"/>
</dbReference>
<accession>A0A437H2D0</accession>
<gene>
    <name evidence="8" type="ORF">EKN06_04845</name>
</gene>
<sequence>MRIGICAPSAPFPRELVAPMQAVAAGFPGVELLFHDQCFLSAGHFAGTDEQRLNALLDCANDPGIDAVWFARGGYGSNRIAEAAVTFLSKEADNKVFLGSSDGGYLLGALYKAGIGRPVHAPMPLDIKRERGEEAIARVLGWLTGAPDTLEGNLDGDPAVAFNLTTLAMMAGTRLMPDLRDHVVMVEEVSEYLYAVDRLFFHLVQVLGPMQIAGLRLGRVSDVPENDRPFGTDAIGIAREWCARATIPFLGRADIGHDHANRIVPFGRMRRFENNRKPEDARP</sequence>
<dbReference type="SUPFAM" id="SSF52317">
    <property type="entry name" value="Class I glutamine amidotransferase-like"/>
    <property type="match status" value="1"/>
</dbReference>
<evidence type="ECO:0000256" key="2">
    <source>
        <dbReference type="ARBA" id="ARBA00022645"/>
    </source>
</evidence>
<dbReference type="InterPro" id="IPR003507">
    <property type="entry name" value="S66_fam"/>
</dbReference>
<dbReference type="GO" id="GO:0004180">
    <property type="term" value="F:carboxypeptidase activity"/>
    <property type="evidence" value="ECO:0007669"/>
    <property type="project" value="UniProtKB-KW"/>
</dbReference>
<keyword evidence="2 8" id="KW-0121">Carboxypeptidase</keyword>
<reference evidence="8 9" key="1">
    <citation type="submission" date="2018-12" db="EMBL/GenBank/DDBJ databases">
        <title>Croceicoccus ponticola sp. nov., a lipolytic bacterium isolated from seawater.</title>
        <authorList>
            <person name="Yoon J.-H."/>
        </authorList>
    </citation>
    <scope>NUCLEOTIDE SEQUENCE [LARGE SCALE GENOMIC DNA]</scope>
    <source>
        <strain evidence="8 9">GM-16</strain>
    </source>
</reference>
<evidence type="ECO:0000313" key="8">
    <source>
        <dbReference type="EMBL" id="RVQ69818.1"/>
    </source>
</evidence>
<dbReference type="Gene3D" id="3.40.50.10740">
    <property type="entry name" value="Class I glutamine amidotransferase-like"/>
    <property type="match status" value="1"/>
</dbReference>
<dbReference type="PANTHER" id="PTHR30237:SF2">
    <property type="entry name" value="MUREIN TETRAPEPTIDE CARBOXYPEPTIDASE"/>
    <property type="match status" value="1"/>
</dbReference>
<keyword evidence="3" id="KW-0645">Protease</keyword>
<evidence type="ECO:0000256" key="5">
    <source>
        <dbReference type="ARBA" id="ARBA00022825"/>
    </source>
</evidence>
<organism evidence="8 9">
    <name type="scientific">Croceicoccus ponticola</name>
    <dbReference type="NCBI Taxonomy" id="2217664"/>
    <lineage>
        <taxon>Bacteria</taxon>
        <taxon>Pseudomonadati</taxon>
        <taxon>Pseudomonadota</taxon>
        <taxon>Alphaproteobacteria</taxon>
        <taxon>Sphingomonadales</taxon>
        <taxon>Erythrobacteraceae</taxon>
        <taxon>Croceicoccus</taxon>
    </lineage>
</organism>
<proteinExistence type="inferred from homology"/>
<evidence type="ECO:0000313" key="9">
    <source>
        <dbReference type="Proteomes" id="UP000283003"/>
    </source>
</evidence>
<dbReference type="InterPro" id="IPR040921">
    <property type="entry name" value="Peptidase_S66C"/>
</dbReference>
<dbReference type="EMBL" id="RXOL01000001">
    <property type="protein sequence ID" value="RVQ69818.1"/>
    <property type="molecule type" value="Genomic_DNA"/>
</dbReference>
<protein>
    <submittedName>
        <fullName evidence="8">LD-carboxypeptidase</fullName>
    </submittedName>
</protein>
<dbReference type="InterPro" id="IPR029062">
    <property type="entry name" value="Class_I_gatase-like"/>
</dbReference>
<dbReference type="AlphaFoldDB" id="A0A437H2D0"/>